<feature type="compositionally biased region" description="Polar residues" evidence="1">
    <location>
        <begin position="196"/>
        <end position="205"/>
    </location>
</feature>
<feature type="compositionally biased region" description="Acidic residues" evidence="1">
    <location>
        <begin position="211"/>
        <end position="230"/>
    </location>
</feature>
<proteinExistence type="predicted"/>
<dbReference type="InParanoid" id="A0A1V8S8J6"/>
<accession>A0A1V8S8J6</accession>
<evidence type="ECO:0000259" key="2">
    <source>
        <dbReference type="Pfam" id="PF24968"/>
    </source>
</evidence>
<protein>
    <recommendedName>
        <fullName evidence="2">DUF7770 domain-containing protein</fullName>
    </recommendedName>
</protein>
<dbReference type="OrthoDB" id="3739692at2759"/>
<reference evidence="4" key="1">
    <citation type="submission" date="2017-03" db="EMBL/GenBank/DDBJ databases">
        <title>Genomes of endolithic fungi from Antarctica.</title>
        <authorList>
            <person name="Coleine C."/>
            <person name="Masonjones S."/>
            <person name="Stajich J.E."/>
        </authorList>
    </citation>
    <scope>NUCLEOTIDE SEQUENCE [LARGE SCALE GENOMIC DNA]</scope>
    <source>
        <strain evidence="4">CCFEE 5527</strain>
    </source>
</reference>
<gene>
    <name evidence="3" type="ORF">B0A48_18538</name>
</gene>
<feature type="domain" description="DUF7770" evidence="2">
    <location>
        <begin position="8"/>
        <end position="111"/>
    </location>
</feature>
<dbReference type="Proteomes" id="UP000192596">
    <property type="component" value="Unassembled WGS sequence"/>
</dbReference>
<dbReference type="AlphaFoldDB" id="A0A1V8S8J6"/>
<dbReference type="EMBL" id="NAJO01000086">
    <property type="protein sequence ID" value="OQN95574.1"/>
    <property type="molecule type" value="Genomic_DNA"/>
</dbReference>
<organism evidence="3 4">
    <name type="scientific">Cryoendolithus antarcticus</name>
    <dbReference type="NCBI Taxonomy" id="1507870"/>
    <lineage>
        <taxon>Eukaryota</taxon>
        <taxon>Fungi</taxon>
        <taxon>Dikarya</taxon>
        <taxon>Ascomycota</taxon>
        <taxon>Pezizomycotina</taxon>
        <taxon>Dothideomycetes</taxon>
        <taxon>Dothideomycetidae</taxon>
        <taxon>Cladosporiales</taxon>
        <taxon>Cladosporiaceae</taxon>
        <taxon>Cryoendolithus</taxon>
    </lineage>
</organism>
<dbReference type="Pfam" id="PF24968">
    <property type="entry name" value="DUF7770"/>
    <property type="match status" value="1"/>
</dbReference>
<dbReference type="STRING" id="1507870.A0A1V8S8J6"/>
<evidence type="ECO:0000313" key="4">
    <source>
        <dbReference type="Proteomes" id="UP000192596"/>
    </source>
</evidence>
<keyword evidence="4" id="KW-1185">Reference proteome</keyword>
<feature type="region of interest" description="Disordered" evidence="1">
    <location>
        <begin position="194"/>
        <end position="230"/>
    </location>
</feature>
<dbReference type="InterPro" id="IPR056672">
    <property type="entry name" value="DUF7770"/>
</dbReference>
<evidence type="ECO:0000256" key="1">
    <source>
        <dbReference type="SAM" id="MobiDB-lite"/>
    </source>
</evidence>
<evidence type="ECO:0000313" key="3">
    <source>
        <dbReference type="EMBL" id="OQN95574.1"/>
    </source>
</evidence>
<name>A0A1V8S8J6_9PEZI</name>
<comment type="caution">
    <text evidence="3">The sequence shown here is derived from an EMBL/GenBank/DDBJ whole genome shotgun (WGS) entry which is preliminary data.</text>
</comment>
<sequence>MKTNPGYVNGIYVAVERSDHESDSKIVQFDFRAQRSFTFGQVHSMLNRKGFDRYDFTAGGIGCRHWNIIVLGRLERLGFVPQFSALFLHEKSAYSYSRLRDPLPRPIQQGTWDSEQTHQLALRLWQQLSTQLTMKIDREGEIQGLFILASNPEHRMTAAQRLVAMGVQLGGLAAQMPTRSKDIEAWESRKEALRVSAQQGASLAQTRRDEADDEDGEDEDDEENDEEDDG</sequence>